<dbReference type="GO" id="GO:0004252">
    <property type="term" value="F:serine-type endopeptidase activity"/>
    <property type="evidence" value="ECO:0007669"/>
    <property type="project" value="InterPro"/>
</dbReference>
<dbReference type="FunCoup" id="C1FE28">
    <property type="interactions" value="908"/>
</dbReference>
<evidence type="ECO:0000256" key="3">
    <source>
        <dbReference type="RuleBase" id="RU003567"/>
    </source>
</evidence>
<dbReference type="PANTHER" id="PTHR10381:SF47">
    <property type="entry name" value="ATP-DEPENDENT CLP PROTEASE PROTEOLYTIC SUBUNIT-RELATED PROTEIN 4, CHLOROPLASTIC"/>
    <property type="match status" value="1"/>
</dbReference>
<dbReference type="OMA" id="RIMYLGM"/>
<dbReference type="GeneID" id="8250162"/>
<dbReference type="EMBL" id="CP001574">
    <property type="protein sequence ID" value="ACO68888.1"/>
    <property type="molecule type" value="Genomic_DNA"/>
</dbReference>
<dbReference type="AlphaFoldDB" id="C1FE28"/>
<name>C1FE28_MICCC</name>
<dbReference type="Gene3D" id="3.90.226.10">
    <property type="entry name" value="2-enoyl-CoA Hydratase, Chain A, domain 1"/>
    <property type="match status" value="1"/>
</dbReference>
<dbReference type="MEROPS" id="S14.009"/>
<proteinExistence type="inferred from homology"/>
<dbReference type="Proteomes" id="UP000002009">
    <property type="component" value="Chromosome 1"/>
</dbReference>
<dbReference type="KEGG" id="mis:MICPUN_107340"/>
<keyword evidence="5" id="KW-1185">Reference proteome</keyword>
<organism evidence="4 5">
    <name type="scientific">Micromonas commoda (strain RCC299 / NOUM17 / CCMP2709)</name>
    <name type="common">Picoplanktonic green alga</name>
    <dbReference type="NCBI Taxonomy" id="296587"/>
    <lineage>
        <taxon>Eukaryota</taxon>
        <taxon>Viridiplantae</taxon>
        <taxon>Chlorophyta</taxon>
        <taxon>Mamiellophyceae</taxon>
        <taxon>Mamiellales</taxon>
        <taxon>Mamiellaceae</taxon>
        <taxon>Micromonas</taxon>
    </lineage>
</organism>
<dbReference type="PRINTS" id="PR00127">
    <property type="entry name" value="CLPPROTEASEP"/>
</dbReference>
<reference evidence="4 5" key="1">
    <citation type="journal article" date="2009" name="Science">
        <title>Green evolution and dynamic adaptations revealed by genomes of the marine picoeukaryotes Micromonas.</title>
        <authorList>
            <person name="Worden A.Z."/>
            <person name="Lee J.H."/>
            <person name="Mock T."/>
            <person name="Rouze P."/>
            <person name="Simmons M.P."/>
            <person name="Aerts A.L."/>
            <person name="Allen A.E."/>
            <person name="Cuvelier M.L."/>
            <person name="Derelle E."/>
            <person name="Everett M.V."/>
            <person name="Foulon E."/>
            <person name="Grimwood J."/>
            <person name="Gundlach H."/>
            <person name="Henrissat B."/>
            <person name="Napoli C."/>
            <person name="McDonald S.M."/>
            <person name="Parker M.S."/>
            <person name="Rombauts S."/>
            <person name="Salamov A."/>
            <person name="Von Dassow P."/>
            <person name="Badger J.H."/>
            <person name="Coutinho P.M."/>
            <person name="Demir E."/>
            <person name="Dubchak I."/>
            <person name="Gentemann C."/>
            <person name="Eikrem W."/>
            <person name="Gready J.E."/>
            <person name="John U."/>
            <person name="Lanier W."/>
            <person name="Lindquist E.A."/>
            <person name="Lucas S."/>
            <person name="Mayer K.F."/>
            <person name="Moreau H."/>
            <person name="Not F."/>
            <person name="Otillar R."/>
            <person name="Panaud O."/>
            <person name="Pangilinan J."/>
            <person name="Paulsen I."/>
            <person name="Piegu B."/>
            <person name="Poliakov A."/>
            <person name="Robbens S."/>
            <person name="Schmutz J."/>
            <person name="Toulza E."/>
            <person name="Wyss T."/>
            <person name="Zelensky A."/>
            <person name="Zhou K."/>
            <person name="Armbrust E.V."/>
            <person name="Bhattacharya D."/>
            <person name="Goodenough U.W."/>
            <person name="Van de Peer Y."/>
            <person name="Grigoriev I.V."/>
        </authorList>
    </citation>
    <scope>NUCLEOTIDE SEQUENCE [LARGE SCALE GENOMIC DNA]</scope>
    <source>
        <strain evidence="5">RCC299 / NOUM17</strain>
    </source>
</reference>
<dbReference type="InterPro" id="IPR023562">
    <property type="entry name" value="ClpP/TepA"/>
</dbReference>
<dbReference type="FunFam" id="3.90.226.10:FF:000020">
    <property type="entry name" value="ATP-dependent Clp protease proteolytic subunit"/>
    <property type="match status" value="1"/>
</dbReference>
<dbReference type="InParanoid" id="C1FE28"/>
<dbReference type="OrthoDB" id="2017408at2759"/>
<accession>C1FE28</accession>
<dbReference type="CDD" id="cd07017">
    <property type="entry name" value="S14_ClpP_2"/>
    <property type="match status" value="1"/>
</dbReference>
<dbReference type="InterPro" id="IPR001907">
    <property type="entry name" value="ClpP"/>
</dbReference>
<dbReference type="eggNOG" id="KOG0840">
    <property type="taxonomic scope" value="Eukaryota"/>
</dbReference>
<evidence type="ECO:0000256" key="2">
    <source>
        <dbReference type="ARBA" id="ARBA00062827"/>
    </source>
</evidence>
<dbReference type="Pfam" id="PF00574">
    <property type="entry name" value="CLP_protease"/>
    <property type="match status" value="1"/>
</dbReference>
<dbReference type="GO" id="GO:0051117">
    <property type="term" value="F:ATPase binding"/>
    <property type="evidence" value="ECO:0007669"/>
    <property type="project" value="TreeGrafter"/>
</dbReference>
<gene>
    <name evidence="4" type="primary">CLPP3</name>
    <name evidence="4" type="ORF">MICPUN_107340</name>
</gene>
<sequence length="289" mass="32755">RRSSFMRGSSPARFKSNRVLHISAVIPSLQGDASTQAPPDLPSFIFKERIVYLGMTLVPSVTELILAELLYLQYEDKTKPIYLYINSTGTSKEGQKYGYDTEAFAIYDTIKYVNSPVHTVAVGTAWGEAAMLLASGEKGNRAALPSASIMIKQPIDAFRGQATDLEIQRKEMRNTKKQTLELLSKGINKPIEELEKDINRPKYFNPWEAVDYGLIDKLPNKYGLFRTFYKVFIPFLLHVLLQARARLHSLVAIWNLGAFLPSRGKKALHNRLSRLQLILKNARHIYPRA</sequence>
<dbReference type="GO" id="GO:0009536">
    <property type="term" value="C:plastid"/>
    <property type="evidence" value="ECO:0007669"/>
    <property type="project" value="UniProtKB-ARBA"/>
</dbReference>
<comment type="similarity">
    <text evidence="1 3">Belongs to the peptidase S14 family.</text>
</comment>
<dbReference type="GO" id="GO:0009368">
    <property type="term" value="C:endopeptidase Clp complex"/>
    <property type="evidence" value="ECO:0007669"/>
    <property type="project" value="TreeGrafter"/>
</dbReference>
<evidence type="ECO:0000313" key="5">
    <source>
        <dbReference type="Proteomes" id="UP000002009"/>
    </source>
</evidence>
<dbReference type="GO" id="GO:0006515">
    <property type="term" value="P:protein quality control for misfolded or incompletely synthesized proteins"/>
    <property type="evidence" value="ECO:0007669"/>
    <property type="project" value="TreeGrafter"/>
</dbReference>
<comment type="subunit">
    <text evidence="2">Component of the chloroplastic Clp protease core complex which consist of at least 16 proteins: CLPP4 (3 copies), CLPP5 (3 copies), CLPR4 (2 copies), ClpP1 (1 copy), CLPP6 (1 copy), CLPR2 (1 copy), CLPT1 (1 copy), CLPT2 (1 copy) and 3 copies of CLPP3 and/or CLPR1 and/or CLPR3. The core complex is organized in two heptameric rings, one containing CLPP3,4,5,6 in a 1:2:3:1 ratio and the other CLPP1 and CLPR1,2,3,4 in a 3:1:1:1:1 ratio.</text>
</comment>
<feature type="non-terminal residue" evidence="4">
    <location>
        <position position="1"/>
    </location>
</feature>
<dbReference type="RefSeq" id="XP_002507630.1">
    <property type="nucleotide sequence ID" value="XM_002507584.1"/>
</dbReference>
<dbReference type="STRING" id="296587.C1FE28"/>
<dbReference type="PANTHER" id="PTHR10381">
    <property type="entry name" value="ATP-DEPENDENT CLP PROTEASE PROTEOLYTIC SUBUNIT"/>
    <property type="match status" value="1"/>
</dbReference>
<evidence type="ECO:0000256" key="1">
    <source>
        <dbReference type="ARBA" id="ARBA00007039"/>
    </source>
</evidence>
<dbReference type="GO" id="GO:0004176">
    <property type="term" value="F:ATP-dependent peptidase activity"/>
    <property type="evidence" value="ECO:0007669"/>
    <property type="project" value="InterPro"/>
</dbReference>
<evidence type="ECO:0000313" key="4">
    <source>
        <dbReference type="EMBL" id="ACO68888.1"/>
    </source>
</evidence>
<protein>
    <recommendedName>
        <fullName evidence="3">ATP-dependent Clp protease proteolytic subunit</fullName>
    </recommendedName>
</protein>
<dbReference type="SUPFAM" id="SSF52096">
    <property type="entry name" value="ClpP/crotonase"/>
    <property type="match status" value="1"/>
</dbReference>
<dbReference type="InterPro" id="IPR029045">
    <property type="entry name" value="ClpP/crotonase-like_dom_sf"/>
</dbReference>